<gene>
    <name evidence="3" type="ORF">GKC30_04760</name>
</gene>
<dbReference type="GO" id="GO:0000160">
    <property type="term" value="P:phosphorelay signal transduction system"/>
    <property type="evidence" value="ECO:0007669"/>
    <property type="project" value="InterPro"/>
</dbReference>
<dbReference type="AlphaFoldDB" id="A0A7K1KM31"/>
<comment type="caution">
    <text evidence="3">The sequence shown here is derived from an EMBL/GenBank/DDBJ whole genome shotgun (WGS) entry which is preliminary data.</text>
</comment>
<dbReference type="GO" id="GO:0004672">
    <property type="term" value="F:protein kinase activity"/>
    <property type="evidence" value="ECO:0007669"/>
    <property type="project" value="UniProtKB-ARBA"/>
</dbReference>
<reference evidence="3 4" key="1">
    <citation type="submission" date="2019-11" db="EMBL/GenBank/DDBJ databases">
        <title>Pseudodesulfovibrio alkaliphilus, sp. nov., an alkaliphilic sulfate-reducing bacteria from mud volcano of Taman peninsula, Russia.</title>
        <authorList>
            <person name="Frolova A."/>
            <person name="Merkel A.Y."/>
            <person name="Slobodkin A.I."/>
        </authorList>
    </citation>
    <scope>NUCLEOTIDE SEQUENCE [LARGE SCALE GENOMIC DNA]</scope>
    <source>
        <strain evidence="3 4">F-1</strain>
    </source>
</reference>
<dbReference type="Proteomes" id="UP000461162">
    <property type="component" value="Unassembled WGS sequence"/>
</dbReference>
<sequence>MTEPPIIERIDADLEELMERFFASSRREVEAMRAALAAQDFVTLARLGHTAKGTGYGYGFRGMGDIGLALESAALADDHTGAASQVERLAHYLASVRVEFVD</sequence>
<evidence type="ECO:0000313" key="3">
    <source>
        <dbReference type="EMBL" id="MUM76942.1"/>
    </source>
</evidence>
<proteinExistence type="predicted"/>
<keyword evidence="4" id="KW-1185">Reference proteome</keyword>
<feature type="modified residue" description="Phosphohistidine" evidence="1">
    <location>
        <position position="49"/>
    </location>
</feature>
<feature type="domain" description="HPt" evidence="2">
    <location>
        <begin position="10"/>
        <end position="102"/>
    </location>
</feature>
<evidence type="ECO:0000256" key="1">
    <source>
        <dbReference type="PROSITE-ProRule" id="PRU00110"/>
    </source>
</evidence>
<evidence type="ECO:0000259" key="2">
    <source>
        <dbReference type="PROSITE" id="PS50894"/>
    </source>
</evidence>
<dbReference type="EMBL" id="WODC01000002">
    <property type="protein sequence ID" value="MUM76942.1"/>
    <property type="molecule type" value="Genomic_DNA"/>
</dbReference>
<dbReference type="InterPro" id="IPR036641">
    <property type="entry name" value="HPT_dom_sf"/>
</dbReference>
<keyword evidence="1" id="KW-0597">Phosphoprotein</keyword>
<dbReference type="PROSITE" id="PS50894">
    <property type="entry name" value="HPT"/>
    <property type="match status" value="1"/>
</dbReference>
<dbReference type="Gene3D" id="1.20.120.160">
    <property type="entry name" value="HPT domain"/>
    <property type="match status" value="1"/>
</dbReference>
<dbReference type="SUPFAM" id="SSF47226">
    <property type="entry name" value="Histidine-containing phosphotransfer domain, HPT domain"/>
    <property type="match status" value="1"/>
</dbReference>
<evidence type="ECO:0000313" key="4">
    <source>
        <dbReference type="Proteomes" id="UP000461162"/>
    </source>
</evidence>
<name>A0A7K1KM31_9BACT</name>
<organism evidence="3 4">
    <name type="scientific">Pseudodesulfovibrio alkaliphilus</name>
    <dbReference type="NCBI Taxonomy" id="2661613"/>
    <lineage>
        <taxon>Bacteria</taxon>
        <taxon>Pseudomonadati</taxon>
        <taxon>Thermodesulfobacteriota</taxon>
        <taxon>Desulfovibrionia</taxon>
        <taxon>Desulfovibrionales</taxon>
        <taxon>Desulfovibrionaceae</taxon>
    </lineage>
</organism>
<protein>
    <submittedName>
        <fullName evidence="3">Hpt domain-containing protein</fullName>
    </submittedName>
</protein>
<dbReference type="InterPro" id="IPR008207">
    <property type="entry name" value="Sig_transdc_His_kin_Hpt_dom"/>
</dbReference>
<dbReference type="Pfam" id="PF01627">
    <property type="entry name" value="Hpt"/>
    <property type="match status" value="1"/>
</dbReference>
<dbReference type="RefSeq" id="WP_155932607.1">
    <property type="nucleotide sequence ID" value="NZ_WODC01000002.1"/>
</dbReference>
<accession>A0A7K1KM31</accession>